<evidence type="ECO:0000256" key="3">
    <source>
        <dbReference type="ARBA" id="ARBA00023004"/>
    </source>
</evidence>
<dbReference type="GO" id="GO:0051864">
    <property type="term" value="F:histone H3K36 demethylase activity"/>
    <property type="evidence" value="ECO:0007669"/>
    <property type="project" value="TreeGrafter"/>
</dbReference>
<accession>A0A3A8NW83</accession>
<dbReference type="GO" id="GO:0046872">
    <property type="term" value="F:metal ion binding"/>
    <property type="evidence" value="ECO:0007669"/>
    <property type="project" value="UniProtKB-KW"/>
</dbReference>
<feature type="domain" description="JmjC" evidence="4">
    <location>
        <begin position="137"/>
        <end position="271"/>
    </location>
</feature>
<dbReference type="PROSITE" id="PS51184">
    <property type="entry name" value="JMJC"/>
    <property type="match status" value="1"/>
</dbReference>
<dbReference type="PANTHER" id="PTHR13096">
    <property type="entry name" value="MINA53 MYC INDUCED NUCLEAR ANTIGEN"/>
    <property type="match status" value="1"/>
</dbReference>
<comment type="caution">
    <text evidence="5">The sequence shown here is derived from an EMBL/GenBank/DDBJ whole genome shotgun (WGS) entry which is preliminary data.</text>
</comment>
<dbReference type="GO" id="GO:0032453">
    <property type="term" value="F:histone H3K4 demethylase activity"/>
    <property type="evidence" value="ECO:0007669"/>
    <property type="project" value="TreeGrafter"/>
</dbReference>
<dbReference type="InterPro" id="IPR039994">
    <property type="entry name" value="NO66-like"/>
</dbReference>
<dbReference type="PANTHER" id="PTHR13096:SF9">
    <property type="entry name" value="BIFUNCTIONAL LYSINE-SPECIFIC DEMETHYLASE AND HISTIDYL-HYDROXYLASE"/>
    <property type="match status" value="1"/>
</dbReference>
<sequence length="352" mass="40283">MAPPGGRTRVRPLTPPALVTTLMKYDTEHLLKPVSPDAFLRTYFERERLLIRRGDAGYYSDLFGIEEMLSFLQKENNAYPNVRMVKEGRETAYSEFSSSMSYKEARVNFNHMINRERVSRLFLEQGHSVIVYQAQTALAPLRRFCDTLEREWRVRVQANLYMTPAGSQGFTLHYDTHDAFILQLEGEKRWRLYDKPIHLPYDGEPMQNPEQHRPSLSCVFDEVLRKGDLLYVPRGHFHDVTATDVHSLHMTVGLLTSPWQALFRRVAEGLEKEDFMRNTVPLAVWQQGELAAFKDQLKAAVMAGLDAKLEGLLDEYLGRHANGNASAGIHRLARSFAEMEKPRLRVVSSGGG</sequence>
<reference evidence="6" key="1">
    <citation type="submission" date="2018-09" db="EMBL/GenBank/DDBJ databases">
        <authorList>
            <person name="Livingstone P.G."/>
            <person name="Whitworth D.E."/>
        </authorList>
    </citation>
    <scope>NUCLEOTIDE SEQUENCE [LARGE SCALE GENOMIC DNA]</scope>
    <source>
        <strain evidence="6">CA040B</strain>
    </source>
</reference>
<evidence type="ECO:0000256" key="2">
    <source>
        <dbReference type="ARBA" id="ARBA00022723"/>
    </source>
</evidence>
<dbReference type="EMBL" id="RAWG01000011">
    <property type="protein sequence ID" value="RKH47420.1"/>
    <property type="molecule type" value="Genomic_DNA"/>
</dbReference>
<evidence type="ECO:0000313" key="5">
    <source>
        <dbReference type="EMBL" id="RKH47420.1"/>
    </source>
</evidence>
<keyword evidence="6" id="KW-1185">Reference proteome</keyword>
<comment type="cofactor">
    <cofactor evidence="1">
        <name>Fe(2+)</name>
        <dbReference type="ChEBI" id="CHEBI:29033"/>
    </cofactor>
</comment>
<evidence type="ECO:0000313" key="6">
    <source>
        <dbReference type="Proteomes" id="UP000273405"/>
    </source>
</evidence>
<keyword evidence="3" id="KW-0408">Iron</keyword>
<dbReference type="SUPFAM" id="SSF51197">
    <property type="entry name" value="Clavaminate synthase-like"/>
    <property type="match status" value="1"/>
</dbReference>
<dbReference type="Pfam" id="PF08007">
    <property type="entry name" value="JmjC_2"/>
    <property type="match status" value="1"/>
</dbReference>
<dbReference type="Gene3D" id="2.60.120.650">
    <property type="entry name" value="Cupin"/>
    <property type="match status" value="1"/>
</dbReference>
<name>A0A3A8NW83_9BACT</name>
<dbReference type="InterPro" id="IPR003347">
    <property type="entry name" value="JmjC_dom"/>
</dbReference>
<keyword evidence="2" id="KW-0479">Metal-binding</keyword>
<dbReference type="Proteomes" id="UP000273405">
    <property type="component" value="Unassembled WGS sequence"/>
</dbReference>
<proteinExistence type="predicted"/>
<organism evidence="5 6">
    <name type="scientific">Corallococcus sicarius</name>
    <dbReference type="NCBI Taxonomy" id="2316726"/>
    <lineage>
        <taxon>Bacteria</taxon>
        <taxon>Pseudomonadati</taxon>
        <taxon>Myxococcota</taxon>
        <taxon>Myxococcia</taxon>
        <taxon>Myxococcales</taxon>
        <taxon>Cystobacterineae</taxon>
        <taxon>Myxococcaceae</taxon>
        <taxon>Corallococcus</taxon>
    </lineage>
</organism>
<protein>
    <recommendedName>
        <fullName evidence="4">JmjC domain-containing protein</fullName>
    </recommendedName>
</protein>
<evidence type="ECO:0000259" key="4">
    <source>
        <dbReference type="PROSITE" id="PS51184"/>
    </source>
</evidence>
<evidence type="ECO:0000256" key="1">
    <source>
        <dbReference type="ARBA" id="ARBA00001954"/>
    </source>
</evidence>
<gene>
    <name evidence="5" type="ORF">D7X12_02860</name>
</gene>
<dbReference type="AlphaFoldDB" id="A0A3A8NW83"/>